<dbReference type="AlphaFoldDB" id="Q54YB6"/>
<sequence length="43" mass="5331">MLLLRKCIHTKNLIFFFISHIFKNRFPKIWSIFFFLSGKKIKK</sequence>
<evidence type="ECO:0000313" key="2">
    <source>
        <dbReference type="Proteomes" id="UP000002195"/>
    </source>
</evidence>
<dbReference type="VEuPathDB" id="AmoebaDB:DDB_G0278319"/>
<keyword evidence="2" id="KW-1185">Reference proteome</keyword>
<dbReference type="EMBL" id="AAFI02000023">
    <property type="protein sequence ID" value="EAL68332.1"/>
    <property type="molecule type" value="Genomic_DNA"/>
</dbReference>
<proteinExistence type="predicted"/>
<dbReference type="InParanoid" id="Q54YB6"/>
<evidence type="ECO:0000313" key="1">
    <source>
        <dbReference type="EMBL" id="EAL68332.1"/>
    </source>
</evidence>
<accession>Q54YB6</accession>
<comment type="caution">
    <text evidence="1">The sequence shown here is derived from an EMBL/GenBank/DDBJ whole genome shotgun (WGS) entry which is preliminary data.</text>
</comment>
<dbReference type="RefSeq" id="XP_642286.1">
    <property type="nucleotide sequence ID" value="XM_637194.1"/>
</dbReference>
<organism evidence="1 2">
    <name type="scientific">Dictyostelium discoideum</name>
    <name type="common">Social amoeba</name>
    <dbReference type="NCBI Taxonomy" id="44689"/>
    <lineage>
        <taxon>Eukaryota</taxon>
        <taxon>Amoebozoa</taxon>
        <taxon>Evosea</taxon>
        <taxon>Eumycetozoa</taxon>
        <taxon>Dictyostelia</taxon>
        <taxon>Dictyosteliales</taxon>
        <taxon>Dictyosteliaceae</taxon>
        <taxon>Dictyostelium</taxon>
    </lineage>
</organism>
<dbReference type="Proteomes" id="UP000002195">
    <property type="component" value="Unassembled WGS sequence"/>
</dbReference>
<reference evidence="1 2" key="1">
    <citation type="journal article" date="2005" name="Nature">
        <title>The genome of the social amoeba Dictyostelium discoideum.</title>
        <authorList>
            <consortium name="The Dictyostelium discoideum Sequencing Consortium"/>
            <person name="Eichinger L."/>
            <person name="Pachebat J.A."/>
            <person name="Glockner G."/>
            <person name="Rajandream M.A."/>
            <person name="Sucgang R."/>
            <person name="Berriman M."/>
            <person name="Song J."/>
            <person name="Olsen R."/>
            <person name="Szafranski K."/>
            <person name="Xu Q."/>
            <person name="Tunggal B."/>
            <person name="Kummerfeld S."/>
            <person name="Madera M."/>
            <person name="Konfortov B.A."/>
            <person name="Rivero F."/>
            <person name="Bankier A.T."/>
            <person name="Lehmann R."/>
            <person name="Hamlin N."/>
            <person name="Davies R."/>
            <person name="Gaudet P."/>
            <person name="Fey P."/>
            <person name="Pilcher K."/>
            <person name="Chen G."/>
            <person name="Saunders D."/>
            <person name="Sodergren E."/>
            <person name="Davis P."/>
            <person name="Kerhornou A."/>
            <person name="Nie X."/>
            <person name="Hall N."/>
            <person name="Anjard C."/>
            <person name="Hemphill L."/>
            <person name="Bason N."/>
            <person name="Farbrother P."/>
            <person name="Desany B."/>
            <person name="Just E."/>
            <person name="Morio T."/>
            <person name="Rost R."/>
            <person name="Churcher C."/>
            <person name="Cooper J."/>
            <person name="Haydock S."/>
            <person name="van Driessche N."/>
            <person name="Cronin A."/>
            <person name="Goodhead I."/>
            <person name="Muzny D."/>
            <person name="Mourier T."/>
            <person name="Pain A."/>
            <person name="Lu M."/>
            <person name="Harper D."/>
            <person name="Lindsay R."/>
            <person name="Hauser H."/>
            <person name="James K."/>
            <person name="Quiles M."/>
            <person name="Madan Babu M."/>
            <person name="Saito T."/>
            <person name="Buchrieser C."/>
            <person name="Wardroper A."/>
            <person name="Felder M."/>
            <person name="Thangavelu M."/>
            <person name="Johnson D."/>
            <person name="Knights A."/>
            <person name="Loulseged H."/>
            <person name="Mungall K."/>
            <person name="Oliver K."/>
            <person name="Price C."/>
            <person name="Quail M.A."/>
            <person name="Urushihara H."/>
            <person name="Hernandez J."/>
            <person name="Rabbinowitsch E."/>
            <person name="Steffen D."/>
            <person name="Sanders M."/>
            <person name="Ma J."/>
            <person name="Kohara Y."/>
            <person name="Sharp S."/>
            <person name="Simmonds M."/>
            <person name="Spiegler S."/>
            <person name="Tivey A."/>
            <person name="Sugano S."/>
            <person name="White B."/>
            <person name="Walker D."/>
            <person name="Woodward J."/>
            <person name="Winckler T."/>
            <person name="Tanaka Y."/>
            <person name="Shaulsky G."/>
            <person name="Schleicher M."/>
            <person name="Weinstock G."/>
            <person name="Rosenthal A."/>
            <person name="Cox E.C."/>
            <person name="Chisholm R.L."/>
            <person name="Gibbs R."/>
            <person name="Loomis W.F."/>
            <person name="Platzer M."/>
            <person name="Kay R.R."/>
            <person name="Williams J."/>
            <person name="Dear P.H."/>
            <person name="Noegel A.A."/>
            <person name="Barrell B."/>
            <person name="Kuspa A."/>
        </authorList>
    </citation>
    <scope>NUCLEOTIDE SEQUENCE [LARGE SCALE GENOMIC DNA]</scope>
    <source>
        <strain evidence="1 2">AX4</strain>
    </source>
</reference>
<protein>
    <submittedName>
        <fullName evidence="1">Uncharacterized protein</fullName>
    </submittedName>
</protein>
<gene>
    <name evidence="1" type="ORF">DDB_G0278319</name>
</gene>
<dbReference type="PaxDb" id="44689-DDB0205371"/>
<dbReference type="KEGG" id="ddi:DDB_G0278319"/>
<dbReference type="HOGENOM" id="CLU_3243263_0_0_1"/>
<dbReference type="GeneID" id="8621493"/>
<name>Q54YB6_DICDI</name>